<organism evidence="1 2">
    <name type="scientific">Rheinheimera nanhaiensis E407-8</name>
    <dbReference type="NCBI Taxonomy" id="562729"/>
    <lineage>
        <taxon>Bacteria</taxon>
        <taxon>Pseudomonadati</taxon>
        <taxon>Pseudomonadota</taxon>
        <taxon>Gammaproteobacteria</taxon>
        <taxon>Chromatiales</taxon>
        <taxon>Chromatiaceae</taxon>
        <taxon>Rheinheimera</taxon>
    </lineage>
</organism>
<gene>
    <name evidence="1" type="ORF">RNAN_0764</name>
</gene>
<keyword evidence="2" id="KW-1185">Reference proteome</keyword>
<comment type="caution">
    <text evidence="1">The sequence shown here is derived from an EMBL/GenBank/DDBJ whole genome shotgun (WGS) entry which is preliminary data.</text>
</comment>
<name>I1DUR7_9GAMM</name>
<dbReference type="STRING" id="562729.RNAN_0764"/>
<accession>I1DUR7</accession>
<dbReference type="AlphaFoldDB" id="I1DUR7"/>
<sequence length="37" mass="4147">MKLSGGRLVGITPSFLQRVFLHLATFLYKAVQLLLSK</sequence>
<proteinExistence type="predicted"/>
<dbReference type="Proteomes" id="UP000004374">
    <property type="component" value="Unassembled WGS sequence"/>
</dbReference>
<evidence type="ECO:0000313" key="2">
    <source>
        <dbReference type="Proteomes" id="UP000004374"/>
    </source>
</evidence>
<reference evidence="1 2" key="1">
    <citation type="journal article" date="2012" name="J. Bacteriol.">
        <title>Genome Sequence of the Protease-Producing Bacterium Rheinheimera nanhaiensis E407-8T, Isolated from Deep-Sea Sediment of the South China Sea.</title>
        <authorList>
            <person name="Zhang X.-Y."/>
            <person name="Zhang Y.-J."/>
            <person name="Qin Q.-L."/>
            <person name="Xie B.-B."/>
            <person name="Chen X.-L."/>
            <person name="Zhou B.-C."/>
            <person name="Zhang Y.-Z."/>
        </authorList>
    </citation>
    <scope>NUCLEOTIDE SEQUENCE [LARGE SCALE GENOMIC DNA]</scope>
    <source>
        <strain evidence="1 2">E407-8</strain>
    </source>
</reference>
<evidence type="ECO:0000313" key="1">
    <source>
        <dbReference type="EMBL" id="GAB57795.1"/>
    </source>
</evidence>
<protein>
    <submittedName>
        <fullName evidence="1">Uncharacterized protein</fullName>
    </submittedName>
</protein>
<dbReference type="EMBL" id="BAFK01000003">
    <property type="protein sequence ID" value="GAB57795.1"/>
    <property type="molecule type" value="Genomic_DNA"/>
</dbReference>